<dbReference type="InterPro" id="IPR001841">
    <property type="entry name" value="Znf_RING"/>
</dbReference>
<sequence length="117" mass="13445">MSDICNICGDKLSNKYIHNLDCSHKFHYDCIVKSFKVSNNRKCPICRNDSSILPMINCCNGPYMNIHYDYSSSLEDIDILNNYDHKRCDHVISKGKNKGNLCNKKCVAGYFKCSNHI</sequence>
<dbReference type="SUPFAM" id="SSF57850">
    <property type="entry name" value="RING/U-box"/>
    <property type="match status" value="1"/>
</dbReference>
<protein>
    <recommendedName>
        <fullName evidence="1">RING-type domain-containing protein</fullName>
    </recommendedName>
</protein>
<evidence type="ECO:0000313" key="2">
    <source>
        <dbReference type="EMBL" id="QHT09394.1"/>
    </source>
</evidence>
<name>A0A6C0CZZ0_9ZZZZ</name>
<dbReference type="Pfam" id="PF13639">
    <property type="entry name" value="zf-RING_2"/>
    <property type="match status" value="1"/>
</dbReference>
<organism evidence="2">
    <name type="scientific">viral metagenome</name>
    <dbReference type="NCBI Taxonomy" id="1070528"/>
    <lineage>
        <taxon>unclassified sequences</taxon>
        <taxon>metagenomes</taxon>
        <taxon>organismal metagenomes</taxon>
    </lineage>
</organism>
<feature type="domain" description="RING-type" evidence="1">
    <location>
        <begin position="5"/>
        <end position="47"/>
    </location>
</feature>
<reference evidence="2" key="1">
    <citation type="journal article" date="2020" name="Nature">
        <title>Giant virus diversity and host interactions through global metagenomics.</title>
        <authorList>
            <person name="Schulz F."/>
            <person name="Roux S."/>
            <person name="Paez-Espino D."/>
            <person name="Jungbluth S."/>
            <person name="Walsh D.A."/>
            <person name="Denef V.J."/>
            <person name="McMahon K.D."/>
            <person name="Konstantinidis K.T."/>
            <person name="Eloe-Fadrosh E.A."/>
            <person name="Kyrpides N.C."/>
            <person name="Woyke T."/>
        </authorList>
    </citation>
    <scope>NUCLEOTIDE SEQUENCE</scope>
    <source>
        <strain evidence="2">GVMAG-M-3300023110-24</strain>
    </source>
</reference>
<dbReference type="SMART" id="SM00184">
    <property type="entry name" value="RING"/>
    <property type="match status" value="1"/>
</dbReference>
<dbReference type="InterPro" id="IPR013083">
    <property type="entry name" value="Znf_RING/FYVE/PHD"/>
</dbReference>
<accession>A0A6C0CZZ0</accession>
<proteinExistence type="predicted"/>
<evidence type="ECO:0000259" key="1">
    <source>
        <dbReference type="PROSITE" id="PS50089"/>
    </source>
</evidence>
<dbReference type="PROSITE" id="PS50089">
    <property type="entry name" value="ZF_RING_2"/>
    <property type="match status" value="1"/>
</dbReference>
<dbReference type="AlphaFoldDB" id="A0A6C0CZZ0"/>
<dbReference type="EMBL" id="MN739510">
    <property type="protein sequence ID" value="QHT09394.1"/>
    <property type="molecule type" value="Genomic_DNA"/>
</dbReference>
<dbReference type="Gene3D" id="3.30.40.10">
    <property type="entry name" value="Zinc/RING finger domain, C3HC4 (zinc finger)"/>
    <property type="match status" value="1"/>
</dbReference>